<dbReference type="RefSeq" id="WP_159444133.1">
    <property type="nucleotide sequence ID" value="NZ_FMTO01000009.1"/>
</dbReference>
<reference evidence="1 2" key="1">
    <citation type="submission" date="2017-02" db="EMBL/GenBank/DDBJ databases">
        <authorList>
            <person name="Peterson S.W."/>
        </authorList>
    </citation>
    <scope>NUCLEOTIDE SEQUENCE [LARGE SCALE GENOMIC DNA]</scope>
    <source>
        <strain evidence="1 2">ATCC 17233</strain>
    </source>
</reference>
<evidence type="ECO:0000313" key="2">
    <source>
        <dbReference type="Proteomes" id="UP000189857"/>
    </source>
</evidence>
<dbReference type="AlphaFoldDB" id="A0A1T4P0X1"/>
<dbReference type="EMBL" id="FUXA01000010">
    <property type="protein sequence ID" value="SJZ85155.1"/>
    <property type="molecule type" value="Genomic_DNA"/>
</dbReference>
<keyword evidence="2" id="KW-1185">Reference proteome</keyword>
<organism evidence="1 2">
    <name type="scientific">Eubacterium ruminantium</name>
    <dbReference type="NCBI Taxonomy" id="42322"/>
    <lineage>
        <taxon>Bacteria</taxon>
        <taxon>Bacillati</taxon>
        <taxon>Bacillota</taxon>
        <taxon>Clostridia</taxon>
        <taxon>Eubacteriales</taxon>
        <taxon>Eubacteriaceae</taxon>
        <taxon>Eubacterium</taxon>
    </lineage>
</organism>
<accession>A0A1T4P0X1</accession>
<gene>
    <name evidence="1" type="ORF">SAMN02745110_01801</name>
</gene>
<proteinExistence type="predicted"/>
<dbReference type="Proteomes" id="UP000189857">
    <property type="component" value="Unassembled WGS sequence"/>
</dbReference>
<name>A0A1T4P0X1_9FIRM</name>
<protein>
    <submittedName>
        <fullName evidence="1">Uncharacterized protein</fullName>
    </submittedName>
</protein>
<sequence length="56" mass="6215">MQESKIQILAIMQPENGSGIVHLQDYIYGVEGIAPTITARDYKSPRLIVVLEDENG</sequence>
<evidence type="ECO:0000313" key="1">
    <source>
        <dbReference type="EMBL" id="SJZ85155.1"/>
    </source>
</evidence>